<keyword evidence="4" id="KW-1185">Reference proteome</keyword>
<feature type="region of interest" description="Disordered" evidence="1">
    <location>
        <begin position="101"/>
        <end position="125"/>
    </location>
</feature>
<feature type="domain" description="DUF7582" evidence="2">
    <location>
        <begin position="170"/>
        <end position="314"/>
    </location>
</feature>
<evidence type="ECO:0000313" key="3">
    <source>
        <dbReference type="EMBL" id="KAK2595576.1"/>
    </source>
</evidence>
<evidence type="ECO:0000313" key="4">
    <source>
        <dbReference type="Proteomes" id="UP001251528"/>
    </source>
</evidence>
<name>A0AAJ0CM38_9HYPO</name>
<accession>A0AAJ0CM38</accession>
<feature type="compositionally biased region" description="Low complexity" evidence="1">
    <location>
        <begin position="107"/>
        <end position="125"/>
    </location>
</feature>
<feature type="region of interest" description="Disordered" evidence="1">
    <location>
        <begin position="321"/>
        <end position="352"/>
    </location>
</feature>
<protein>
    <recommendedName>
        <fullName evidence="2">DUF7582 domain-containing protein</fullName>
    </recommendedName>
</protein>
<evidence type="ECO:0000256" key="1">
    <source>
        <dbReference type="SAM" id="MobiDB-lite"/>
    </source>
</evidence>
<comment type="caution">
    <text evidence="3">The sequence shown here is derived from an EMBL/GenBank/DDBJ whole genome shotgun (WGS) entry which is preliminary data.</text>
</comment>
<gene>
    <name evidence="3" type="ORF">QQS21_006687</name>
</gene>
<reference evidence="3" key="1">
    <citation type="submission" date="2023-06" db="EMBL/GenBank/DDBJ databases">
        <title>Conoideocrella luteorostrata (Hypocreales: Clavicipitaceae), a potential biocontrol fungus for elongate hemlock scale in United States Christmas tree production areas.</title>
        <authorList>
            <person name="Barrett H."/>
            <person name="Lovett B."/>
            <person name="Macias A.M."/>
            <person name="Stajich J.E."/>
            <person name="Kasson M.T."/>
        </authorList>
    </citation>
    <scope>NUCLEOTIDE SEQUENCE</scope>
    <source>
        <strain evidence="3">ARSEF 14590</strain>
    </source>
</reference>
<feature type="compositionally biased region" description="Basic residues" evidence="1">
    <location>
        <begin position="325"/>
        <end position="339"/>
    </location>
</feature>
<sequence>MPLKEWISSPLEAGPSVLDGHHLPPQLTPALEHASSRLARKSIHLTLVVVRRDYQLPPAIPPQASPGSFCSPTTPASPPSRFSFATGPVTALKQLVRTTSRHGSDFSARSASSASTTSSVGLESPGLGLGLRLRWPLSPTTPLSPPPMTPCTPSSVATDYLGPMTPGVSGLRLFHAPDLPAKDQRIQRGVFTKTMQRFNLGNSLLSPAVDPTAYGLSSKLFTNSLVQNEVLFSSDGLTLLSIDRLYSVKSALSSYSKTRSPLRLEDAVDELRRYILANNGAKVTHADLLRSYDWLNISPAAVSDLDQMYRRAYGGPDEVGAISGVKRRPPSKTLNRHFGPHPEPTIRSDDDDGLLISFDEEEEEAASLTRIGLAVTTSEVNKPPTPRGPALKIQTSFDLVETPVLRSKWDHDDDDDDDDGGGGGGESNGNKEDTGRKDSDKDRDVEDVEEGQEEEDGDRTARPLETLPVGFAPWNGSSIDQVLSAVAGPERSSIPHGPTTPNGYDDISPITKGEWGFLMMDDAFRGARTVAVETC</sequence>
<dbReference type="EMBL" id="JASWJB010000127">
    <property type="protein sequence ID" value="KAK2595576.1"/>
    <property type="molecule type" value="Genomic_DNA"/>
</dbReference>
<feature type="region of interest" description="Disordered" evidence="1">
    <location>
        <begin position="406"/>
        <end position="468"/>
    </location>
</feature>
<evidence type="ECO:0000259" key="2">
    <source>
        <dbReference type="Pfam" id="PF24483"/>
    </source>
</evidence>
<feature type="compositionally biased region" description="Acidic residues" evidence="1">
    <location>
        <begin position="445"/>
        <end position="457"/>
    </location>
</feature>
<proteinExistence type="predicted"/>
<organism evidence="3 4">
    <name type="scientific">Conoideocrella luteorostrata</name>
    <dbReference type="NCBI Taxonomy" id="1105319"/>
    <lineage>
        <taxon>Eukaryota</taxon>
        <taxon>Fungi</taxon>
        <taxon>Dikarya</taxon>
        <taxon>Ascomycota</taxon>
        <taxon>Pezizomycotina</taxon>
        <taxon>Sordariomycetes</taxon>
        <taxon>Hypocreomycetidae</taxon>
        <taxon>Hypocreales</taxon>
        <taxon>Clavicipitaceae</taxon>
        <taxon>Conoideocrella</taxon>
    </lineage>
</organism>
<dbReference type="Pfam" id="PF24483">
    <property type="entry name" value="DUF7582"/>
    <property type="match status" value="1"/>
</dbReference>
<dbReference type="Proteomes" id="UP001251528">
    <property type="component" value="Unassembled WGS sequence"/>
</dbReference>
<dbReference type="AlphaFoldDB" id="A0AAJ0CM38"/>
<dbReference type="InterPro" id="IPR056004">
    <property type="entry name" value="DUF7582"/>
</dbReference>
<feature type="compositionally biased region" description="Basic and acidic residues" evidence="1">
    <location>
        <begin position="429"/>
        <end position="444"/>
    </location>
</feature>